<dbReference type="Pfam" id="PF01613">
    <property type="entry name" value="Flavin_Reduct"/>
    <property type="match status" value="1"/>
</dbReference>
<dbReference type="Gene3D" id="2.30.110.10">
    <property type="entry name" value="Electron Transport, Fmn-binding Protein, Chain A"/>
    <property type="match status" value="1"/>
</dbReference>
<sequence>MSTTARPLAGPAAVREAADVPSRLRRRRALYRLASPVSVLTVRHAERPHGTTVSNIGTVSREPLLLGACLRSGSLLAELAAAEGRFTVNVLDASQTDMARYFADPDRPDGEAQFAHWPWTTDPYTRAPRLEGGLAHYACRVFGRPRIGDHEVLLGHVTRTAVGEGEPLLSYAGGLFTGRLSPVPETGPDHRTGKESTT</sequence>
<reference evidence="5" key="1">
    <citation type="submission" date="2016-10" db="EMBL/GenBank/DDBJ databases">
        <authorList>
            <person name="Varghese N."/>
            <person name="Submissions S."/>
        </authorList>
    </citation>
    <scope>NUCLEOTIDE SEQUENCE [LARGE SCALE GENOMIC DNA]</scope>
    <source>
        <strain evidence="5">PL19</strain>
    </source>
</reference>
<protein>
    <submittedName>
        <fullName evidence="4">NADH-FMN oxidoreductase RutF, flavin reductase (DIM6/NTAB) family</fullName>
    </submittedName>
</protein>
<dbReference type="AlphaFoldDB" id="A0A1I3ZL81"/>
<keyword evidence="1" id="KW-0560">Oxidoreductase</keyword>
<feature type="compositionally biased region" description="Basic and acidic residues" evidence="2">
    <location>
        <begin position="187"/>
        <end position="198"/>
    </location>
</feature>
<evidence type="ECO:0000259" key="3">
    <source>
        <dbReference type="SMART" id="SM00903"/>
    </source>
</evidence>
<dbReference type="Proteomes" id="UP000198928">
    <property type="component" value="Unassembled WGS sequence"/>
</dbReference>
<dbReference type="SUPFAM" id="SSF50475">
    <property type="entry name" value="FMN-binding split barrel"/>
    <property type="match status" value="1"/>
</dbReference>
<feature type="region of interest" description="Disordered" evidence="2">
    <location>
        <begin position="179"/>
        <end position="198"/>
    </location>
</feature>
<dbReference type="PANTHER" id="PTHR30466">
    <property type="entry name" value="FLAVIN REDUCTASE"/>
    <property type="match status" value="1"/>
</dbReference>
<name>A0A1I3ZL81_9ACTN</name>
<dbReference type="OrthoDB" id="9792858at2"/>
<evidence type="ECO:0000313" key="5">
    <source>
        <dbReference type="Proteomes" id="UP000198928"/>
    </source>
</evidence>
<dbReference type="InterPro" id="IPR050268">
    <property type="entry name" value="NADH-dep_flavin_reductase"/>
</dbReference>
<dbReference type="GO" id="GO:0010181">
    <property type="term" value="F:FMN binding"/>
    <property type="evidence" value="ECO:0007669"/>
    <property type="project" value="InterPro"/>
</dbReference>
<keyword evidence="5" id="KW-1185">Reference proteome</keyword>
<evidence type="ECO:0000313" key="4">
    <source>
        <dbReference type="EMBL" id="SFK44824.1"/>
    </source>
</evidence>
<proteinExistence type="predicted"/>
<dbReference type="SMART" id="SM00903">
    <property type="entry name" value="Flavin_Reduct"/>
    <property type="match status" value="1"/>
</dbReference>
<gene>
    <name evidence="4" type="ORF">SAMN05192584_10673</name>
</gene>
<dbReference type="EMBL" id="FOSG01000006">
    <property type="protein sequence ID" value="SFK44824.1"/>
    <property type="molecule type" value="Genomic_DNA"/>
</dbReference>
<evidence type="ECO:0000256" key="1">
    <source>
        <dbReference type="ARBA" id="ARBA00023002"/>
    </source>
</evidence>
<dbReference type="GO" id="GO:0042602">
    <property type="term" value="F:riboflavin reductase (NADPH) activity"/>
    <property type="evidence" value="ECO:0007669"/>
    <property type="project" value="TreeGrafter"/>
</dbReference>
<dbReference type="RefSeq" id="WP_093849303.1">
    <property type="nucleotide sequence ID" value="NZ_FOSG01000006.1"/>
</dbReference>
<feature type="domain" description="Flavin reductase like" evidence="3">
    <location>
        <begin position="30"/>
        <end position="177"/>
    </location>
</feature>
<evidence type="ECO:0000256" key="2">
    <source>
        <dbReference type="SAM" id="MobiDB-lite"/>
    </source>
</evidence>
<dbReference type="InterPro" id="IPR012349">
    <property type="entry name" value="Split_barrel_FMN-bd"/>
</dbReference>
<accession>A0A1I3ZL81</accession>
<dbReference type="InterPro" id="IPR002563">
    <property type="entry name" value="Flavin_Rdtase-like_dom"/>
</dbReference>
<organism evidence="4 5">
    <name type="scientific">Streptomyces pini</name>
    <dbReference type="NCBI Taxonomy" id="1520580"/>
    <lineage>
        <taxon>Bacteria</taxon>
        <taxon>Bacillati</taxon>
        <taxon>Actinomycetota</taxon>
        <taxon>Actinomycetes</taxon>
        <taxon>Kitasatosporales</taxon>
        <taxon>Streptomycetaceae</taxon>
        <taxon>Streptomyces</taxon>
    </lineage>
</organism>
<dbReference type="PANTHER" id="PTHR30466:SF1">
    <property type="entry name" value="FMN REDUCTASE (NADH) RUTF"/>
    <property type="match status" value="1"/>
</dbReference>